<feature type="domain" description="NAD-dependent epimerase/dehydratase" evidence="1">
    <location>
        <begin position="7"/>
        <end position="217"/>
    </location>
</feature>
<dbReference type="SUPFAM" id="SSF51735">
    <property type="entry name" value="NAD(P)-binding Rossmann-fold domains"/>
    <property type="match status" value="1"/>
</dbReference>
<dbReference type="EMBL" id="JBHTJT010000060">
    <property type="protein sequence ID" value="MFD0982809.1"/>
    <property type="molecule type" value="Genomic_DNA"/>
</dbReference>
<dbReference type="InterPro" id="IPR001509">
    <property type="entry name" value="Epimerase_deHydtase"/>
</dbReference>
<evidence type="ECO:0000259" key="1">
    <source>
        <dbReference type="Pfam" id="PF01370"/>
    </source>
</evidence>
<accession>A0ABW3IXK5</accession>
<name>A0ABW3IXK5_9RHOB</name>
<dbReference type="InterPro" id="IPR036291">
    <property type="entry name" value="NAD(P)-bd_dom_sf"/>
</dbReference>
<dbReference type="RefSeq" id="WP_386079309.1">
    <property type="nucleotide sequence ID" value="NZ_JBHTJT010000060.1"/>
</dbReference>
<dbReference type="PANTHER" id="PTHR48079:SF6">
    <property type="entry name" value="NAD(P)-BINDING DOMAIN-CONTAINING PROTEIN-RELATED"/>
    <property type="match status" value="1"/>
</dbReference>
<gene>
    <name evidence="2" type="ORF">ACFQ2S_24545</name>
</gene>
<reference evidence="3" key="1">
    <citation type="journal article" date="2019" name="Int. J. Syst. Evol. Microbiol.">
        <title>The Global Catalogue of Microorganisms (GCM) 10K type strain sequencing project: providing services to taxonomists for standard genome sequencing and annotation.</title>
        <authorList>
            <consortium name="The Broad Institute Genomics Platform"/>
            <consortium name="The Broad Institute Genome Sequencing Center for Infectious Disease"/>
            <person name="Wu L."/>
            <person name="Ma J."/>
        </authorList>
    </citation>
    <scope>NUCLEOTIDE SEQUENCE [LARGE SCALE GENOMIC DNA]</scope>
    <source>
        <strain evidence="3">CCUG 60524</strain>
    </source>
</reference>
<dbReference type="PANTHER" id="PTHR48079">
    <property type="entry name" value="PROTEIN YEEZ"/>
    <property type="match status" value="1"/>
</dbReference>
<keyword evidence="3" id="KW-1185">Reference proteome</keyword>
<proteinExistence type="predicted"/>
<evidence type="ECO:0000313" key="2">
    <source>
        <dbReference type="EMBL" id="MFD0982809.1"/>
    </source>
</evidence>
<organism evidence="2 3">
    <name type="scientific">Tropicimonas aquimaris</name>
    <dbReference type="NCBI Taxonomy" id="914152"/>
    <lineage>
        <taxon>Bacteria</taxon>
        <taxon>Pseudomonadati</taxon>
        <taxon>Pseudomonadota</taxon>
        <taxon>Alphaproteobacteria</taxon>
        <taxon>Rhodobacterales</taxon>
        <taxon>Roseobacteraceae</taxon>
        <taxon>Tropicimonas</taxon>
    </lineage>
</organism>
<protein>
    <submittedName>
        <fullName evidence="2">NAD-dependent epimerase/dehydratase family protein</fullName>
    </submittedName>
</protein>
<dbReference type="Pfam" id="PF01370">
    <property type="entry name" value="Epimerase"/>
    <property type="match status" value="1"/>
</dbReference>
<dbReference type="InterPro" id="IPR051783">
    <property type="entry name" value="NAD(P)-dependent_oxidoreduct"/>
</dbReference>
<evidence type="ECO:0000313" key="3">
    <source>
        <dbReference type="Proteomes" id="UP001597108"/>
    </source>
</evidence>
<comment type="caution">
    <text evidence="2">The sequence shown here is derived from an EMBL/GenBank/DDBJ whole genome shotgun (WGS) entry which is preliminary data.</text>
</comment>
<dbReference type="Gene3D" id="3.40.50.720">
    <property type="entry name" value="NAD(P)-binding Rossmann-like Domain"/>
    <property type="match status" value="1"/>
</dbReference>
<sequence>MTESRPALVTGAAGFIGRRLVSALRGADQPVRALVRPEHEVEDLQTLGVEILRGDAADAETMAESARNCGTIYHLAAARGPKKLSLDAYERLNIALLDAAASAALGAGAVLVAASTVSVLGGYPPGTPANTLPLRPNTRYGASRAAGEARLAEHWGPRGLDWRIARIAERVAGPGARDWRGVVCAVRDGRYRWLPTGGAMHSCDVDDVVAGLRLCAGDQAEAGQTYVLTATEPAPMESLLRSIADTLGADFAPRRLPGGPARAYKRVGDAVFKTFRHELPYAFTARVYAWPSHYDGADTGQRLGFVPRFTVAEAVQRSVRWMQAEGLV</sequence>
<dbReference type="Proteomes" id="UP001597108">
    <property type="component" value="Unassembled WGS sequence"/>
</dbReference>